<organism evidence="1 2">
    <name type="scientific">Hyalomma asiaticum</name>
    <name type="common">Tick</name>
    <dbReference type="NCBI Taxonomy" id="266040"/>
    <lineage>
        <taxon>Eukaryota</taxon>
        <taxon>Metazoa</taxon>
        <taxon>Ecdysozoa</taxon>
        <taxon>Arthropoda</taxon>
        <taxon>Chelicerata</taxon>
        <taxon>Arachnida</taxon>
        <taxon>Acari</taxon>
        <taxon>Parasitiformes</taxon>
        <taxon>Ixodida</taxon>
        <taxon>Ixodoidea</taxon>
        <taxon>Ixodidae</taxon>
        <taxon>Hyalomminae</taxon>
        <taxon>Hyalomma</taxon>
    </lineage>
</organism>
<name>A0ACB7SD35_HYAAI</name>
<reference evidence="1" key="1">
    <citation type="submission" date="2020-05" db="EMBL/GenBank/DDBJ databases">
        <title>Large-scale comparative analyses of tick genomes elucidate their genetic diversity and vector capacities.</title>
        <authorList>
            <person name="Jia N."/>
            <person name="Wang J."/>
            <person name="Shi W."/>
            <person name="Du L."/>
            <person name="Sun Y."/>
            <person name="Zhan W."/>
            <person name="Jiang J."/>
            <person name="Wang Q."/>
            <person name="Zhang B."/>
            <person name="Ji P."/>
            <person name="Sakyi L.B."/>
            <person name="Cui X."/>
            <person name="Yuan T."/>
            <person name="Jiang B."/>
            <person name="Yang W."/>
            <person name="Lam T.T.-Y."/>
            <person name="Chang Q."/>
            <person name="Ding S."/>
            <person name="Wang X."/>
            <person name="Zhu J."/>
            <person name="Ruan X."/>
            <person name="Zhao L."/>
            <person name="Wei J."/>
            <person name="Que T."/>
            <person name="Du C."/>
            <person name="Cheng J."/>
            <person name="Dai P."/>
            <person name="Han X."/>
            <person name="Huang E."/>
            <person name="Gao Y."/>
            <person name="Liu J."/>
            <person name="Shao H."/>
            <person name="Ye R."/>
            <person name="Li L."/>
            <person name="Wei W."/>
            <person name="Wang X."/>
            <person name="Wang C."/>
            <person name="Yang T."/>
            <person name="Huo Q."/>
            <person name="Li W."/>
            <person name="Guo W."/>
            <person name="Chen H."/>
            <person name="Zhou L."/>
            <person name="Ni X."/>
            <person name="Tian J."/>
            <person name="Zhou Y."/>
            <person name="Sheng Y."/>
            <person name="Liu T."/>
            <person name="Pan Y."/>
            <person name="Xia L."/>
            <person name="Li J."/>
            <person name="Zhao F."/>
            <person name="Cao W."/>
        </authorList>
    </citation>
    <scope>NUCLEOTIDE SEQUENCE</scope>
    <source>
        <strain evidence="1">Hyas-2018</strain>
    </source>
</reference>
<evidence type="ECO:0000313" key="1">
    <source>
        <dbReference type="EMBL" id="KAH6931057.1"/>
    </source>
</evidence>
<accession>A0ACB7SD35</accession>
<gene>
    <name evidence="1" type="ORF">HPB50_021996</name>
</gene>
<keyword evidence="2" id="KW-1185">Reference proteome</keyword>
<dbReference type="Proteomes" id="UP000821845">
    <property type="component" value="Chromosome 5"/>
</dbReference>
<protein>
    <submittedName>
        <fullName evidence="1">Uncharacterized protein</fullName>
    </submittedName>
</protein>
<proteinExistence type="predicted"/>
<sequence>MLSKRPKGRYCNNSVPPRNVVSSWNTLSIVFSTDGNDTGRGFALSYQSLSFQLPADLNQLYFDSKWATNGSTYTPRVFAKRFIAQKYVWMWLQLKTKKKKVLRAVLSVTQQLLRSPSDPQECPQQWKFYNDHCYNMYKEPEPLQWYEAEAKCAAWGKGRSGHLVSILDEREMAIIHYFLTDIWKAHRKSLYIGLTDAAGEGFYRWSDGNPMSYSDWAYAGHGLSSQPDWEAYEDCTMLRVDSGHSTAHWHDIPCSLGKHSLGTLNRAAASRRQKERPPITISAYICKMSSHRAGRTGKYFVCRNKEVISVVNVCDGVHDCRDTSDESDCGVTCPDGSFRCASGKCVSIGAFCDFKDDCGDSSDESQCDYIECNRTEFRCKNGQCISIAHRCDLLSDCHDNSDEQDCFGQCNVNVTFQCYDGTCIPKNAVCDGHRDCPGKYHEDEEEGCPRKTCEDLFVQDGIRRSGHYLIDADGAEGPILPFRVHCIMGSTVEDVRTLVHHDSEQRIYVRSGVEGAYTRDITYDVGWPQMRALIDVSQRCRQYVKWECSGVGAGFGYSDERPLSWWESVQGEPQFHWGGASENLTCACYPDCYSPEQRCNCDSASEFHWLEDQGYVTDKEMLPIRKLHFGNTYRTGQAGYHTIGPLECFKQGMLASMEECDSSQNYLRCRTGHFVNISTKCLYGFDQFGFQAGCRDVSHLRGCENVICPEDYVKCTRSYCIPSHFLCDGKWDCIGGEDEIECNKYTCPGRYKCRNQSSCVALHQLCDGTRQCKHGDDEHLCALVYALLCKP</sequence>
<comment type="caution">
    <text evidence="1">The sequence shown here is derived from an EMBL/GenBank/DDBJ whole genome shotgun (WGS) entry which is preliminary data.</text>
</comment>
<dbReference type="EMBL" id="CM023485">
    <property type="protein sequence ID" value="KAH6931057.1"/>
    <property type="molecule type" value="Genomic_DNA"/>
</dbReference>
<evidence type="ECO:0000313" key="2">
    <source>
        <dbReference type="Proteomes" id="UP000821845"/>
    </source>
</evidence>